<organism evidence="2 3">
    <name type="scientific">Piloderma croceum (strain F 1598)</name>
    <dbReference type="NCBI Taxonomy" id="765440"/>
    <lineage>
        <taxon>Eukaryota</taxon>
        <taxon>Fungi</taxon>
        <taxon>Dikarya</taxon>
        <taxon>Basidiomycota</taxon>
        <taxon>Agaricomycotina</taxon>
        <taxon>Agaricomycetes</taxon>
        <taxon>Agaricomycetidae</taxon>
        <taxon>Atheliales</taxon>
        <taxon>Atheliaceae</taxon>
        <taxon>Piloderma</taxon>
    </lineage>
</organism>
<dbReference type="EMBL" id="KN833637">
    <property type="protein sequence ID" value="KIM70978.1"/>
    <property type="molecule type" value="Genomic_DNA"/>
</dbReference>
<sequence length="77" mass="8916">MYYNIIFGHLTTVDQDITARINDARLNCADPDLLTYMQYNINQCDTSRGDTYQLAMQFGQQLIDNTREVIGTWCTQT</sequence>
<feature type="non-terminal residue" evidence="2">
    <location>
        <position position="77"/>
    </location>
</feature>
<feature type="non-terminal residue" evidence="2">
    <location>
        <position position="1"/>
    </location>
</feature>
<evidence type="ECO:0000259" key="1">
    <source>
        <dbReference type="Pfam" id="PF18314"/>
    </source>
</evidence>
<dbReference type="STRING" id="765440.A0A0C3AB18"/>
<dbReference type="OrthoDB" id="3039468at2759"/>
<dbReference type="InterPro" id="IPR041550">
    <property type="entry name" value="FASI_helical"/>
</dbReference>
<accession>A0A0C3AB18</accession>
<proteinExistence type="predicted"/>
<reference evidence="3" key="2">
    <citation type="submission" date="2015-01" db="EMBL/GenBank/DDBJ databases">
        <title>Evolutionary Origins and Diversification of the Mycorrhizal Mutualists.</title>
        <authorList>
            <consortium name="DOE Joint Genome Institute"/>
            <consortium name="Mycorrhizal Genomics Consortium"/>
            <person name="Kohler A."/>
            <person name="Kuo A."/>
            <person name="Nagy L.G."/>
            <person name="Floudas D."/>
            <person name="Copeland A."/>
            <person name="Barry K.W."/>
            <person name="Cichocki N."/>
            <person name="Veneault-Fourrey C."/>
            <person name="LaButti K."/>
            <person name="Lindquist E.A."/>
            <person name="Lipzen A."/>
            <person name="Lundell T."/>
            <person name="Morin E."/>
            <person name="Murat C."/>
            <person name="Riley R."/>
            <person name="Ohm R."/>
            <person name="Sun H."/>
            <person name="Tunlid A."/>
            <person name="Henrissat B."/>
            <person name="Grigoriev I.V."/>
            <person name="Hibbett D.S."/>
            <person name="Martin F."/>
        </authorList>
    </citation>
    <scope>NUCLEOTIDE SEQUENCE [LARGE SCALE GENOMIC DNA]</scope>
    <source>
        <strain evidence="3">F 1598</strain>
    </source>
</reference>
<reference evidence="2 3" key="1">
    <citation type="submission" date="2014-04" db="EMBL/GenBank/DDBJ databases">
        <authorList>
            <consortium name="DOE Joint Genome Institute"/>
            <person name="Kuo A."/>
            <person name="Tarkka M."/>
            <person name="Buscot F."/>
            <person name="Kohler A."/>
            <person name="Nagy L.G."/>
            <person name="Floudas D."/>
            <person name="Copeland A."/>
            <person name="Barry K.W."/>
            <person name="Cichocki N."/>
            <person name="Veneault-Fourrey C."/>
            <person name="LaButti K."/>
            <person name="Lindquist E.A."/>
            <person name="Lipzen A."/>
            <person name="Lundell T."/>
            <person name="Morin E."/>
            <person name="Murat C."/>
            <person name="Sun H."/>
            <person name="Tunlid A."/>
            <person name="Henrissat B."/>
            <person name="Grigoriev I.V."/>
            <person name="Hibbett D.S."/>
            <person name="Martin F."/>
            <person name="Nordberg H.P."/>
            <person name="Cantor M.N."/>
            <person name="Hua S.X."/>
        </authorList>
    </citation>
    <scope>NUCLEOTIDE SEQUENCE [LARGE SCALE GENOMIC DNA]</scope>
    <source>
        <strain evidence="2 3">F 1598</strain>
    </source>
</reference>
<dbReference type="Pfam" id="PF18314">
    <property type="entry name" value="FAS_I_H"/>
    <property type="match status" value="1"/>
</dbReference>
<keyword evidence="3" id="KW-1185">Reference proteome</keyword>
<dbReference type="AlphaFoldDB" id="A0A0C3AB18"/>
<dbReference type="Gene3D" id="3.40.50.720">
    <property type="entry name" value="NAD(P)-binding Rossmann-like Domain"/>
    <property type="match status" value="1"/>
</dbReference>
<protein>
    <recommendedName>
        <fullName evidence="1">Fatty acid synthase type I helical domain-containing protein</fullName>
    </recommendedName>
</protein>
<dbReference type="Proteomes" id="UP000054166">
    <property type="component" value="Unassembled WGS sequence"/>
</dbReference>
<gene>
    <name evidence="2" type="ORF">PILCRDRAFT_830575</name>
</gene>
<dbReference type="InParanoid" id="A0A0C3AB18"/>
<evidence type="ECO:0000313" key="3">
    <source>
        <dbReference type="Proteomes" id="UP000054166"/>
    </source>
</evidence>
<dbReference type="HOGENOM" id="CLU_2644767_0_0_1"/>
<name>A0A0C3AB18_PILCF</name>
<evidence type="ECO:0000313" key="2">
    <source>
        <dbReference type="EMBL" id="KIM70978.1"/>
    </source>
</evidence>
<feature type="domain" description="Fatty acid synthase type I helical" evidence="1">
    <location>
        <begin position="1"/>
        <end position="71"/>
    </location>
</feature>